<dbReference type="RefSeq" id="WP_112744876.1">
    <property type="nucleotide sequence ID" value="NZ_QMFY01000001.1"/>
</dbReference>
<dbReference type="Proteomes" id="UP000251889">
    <property type="component" value="Unassembled WGS sequence"/>
</dbReference>
<gene>
    <name evidence="2" type="ORF">DQQ10_00690</name>
</gene>
<sequence length="443" mass="51030">MELRDLIVTPIVVLLVFLAAYIIRPFVTDSINYKYYFPALSLKIFGAIMLGVIYQFYYGGGDTFAYHTHGSRHIWEAFMESSERGFELLFSNGEMHGRNWDISEKIWYFRDQKSFVIIRIATVLDLLTFSSYSGTATLFAVLSFVGGWMLFLTFYKKYPALHGWLAFSCLFIPSIVFWGSGILKDTVTLSFLCIATYCVNRLFIEWRINLRFIFLLLFSLFVIFSVKVYILMCFLAGALLWIFSKFYFRIENIALRLLAIPFVVLCVSFMGYKGISEIVEDDPRYSLNNLAETVRVTAYDIRYWTGKDAGSGYSLGELDGTFGSVARLAPAAVNVSLFRPYLWEVKNPLMLLSALESLLNFLFTLFILIKIRTKIFRYMQIPEVFFCVVFAIIFAFGVGVSTYNFGTLARYKIPLMPFYLIGLGIIYYAWKNDKKVVPLDSTE</sequence>
<evidence type="ECO:0000313" key="3">
    <source>
        <dbReference type="Proteomes" id="UP000251889"/>
    </source>
</evidence>
<feature type="transmembrane region" description="Helical" evidence="1">
    <location>
        <begin position="212"/>
        <end position="241"/>
    </location>
</feature>
<reference evidence="2 3" key="1">
    <citation type="submission" date="2018-06" db="EMBL/GenBank/DDBJ databases">
        <title>Chryseolinea flavus sp. nov., a member of the phylum Bacteroidetes isolated from soil.</title>
        <authorList>
            <person name="Li Y."/>
            <person name="Wang J."/>
        </authorList>
    </citation>
    <scope>NUCLEOTIDE SEQUENCE [LARGE SCALE GENOMIC DNA]</scope>
    <source>
        <strain evidence="2 3">SDU1-6</strain>
    </source>
</reference>
<feature type="transmembrane region" description="Helical" evidence="1">
    <location>
        <begin position="253"/>
        <end position="272"/>
    </location>
</feature>
<keyword evidence="1" id="KW-1133">Transmembrane helix</keyword>
<evidence type="ECO:0008006" key="4">
    <source>
        <dbReference type="Google" id="ProtNLM"/>
    </source>
</evidence>
<feature type="transmembrane region" description="Helical" evidence="1">
    <location>
        <begin position="164"/>
        <end position="183"/>
    </location>
</feature>
<name>A0A364Y8H6_9BACT</name>
<keyword evidence="1" id="KW-0812">Transmembrane</keyword>
<keyword evidence="1" id="KW-0472">Membrane</keyword>
<protein>
    <recommendedName>
        <fullName evidence="4">Glycosyltransferase RgtA/B/C/D-like domain-containing protein</fullName>
    </recommendedName>
</protein>
<dbReference type="EMBL" id="QMFY01000001">
    <property type="protein sequence ID" value="RAW02659.1"/>
    <property type="molecule type" value="Genomic_DNA"/>
</dbReference>
<accession>A0A364Y8H6</accession>
<feature type="transmembrane region" description="Helical" evidence="1">
    <location>
        <begin position="132"/>
        <end position="152"/>
    </location>
</feature>
<evidence type="ECO:0000313" key="2">
    <source>
        <dbReference type="EMBL" id="RAW02659.1"/>
    </source>
</evidence>
<dbReference type="OrthoDB" id="3862418at2"/>
<organism evidence="2 3">
    <name type="scientific">Pseudochryseolinea flava</name>
    <dbReference type="NCBI Taxonomy" id="2059302"/>
    <lineage>
        <taxon>Bacteria</taxon>
        <taxon>Pseudomonadati</taxon>
        <taxon>Bacteroidota</taxon>
        <taxon>Cytophagia</taxon>
        <taxon>Cytophagales</taxon>
        <taxon>Fulvivirgaceae</taxon>
        <taxon>Pseudochryseolinea</taxon>
    </lineage>
</organism>
<dbReference type="AlphaFoldDB" id="A0A364Y8H6"/>
<proteinExistence type="predicted"/>
<feature type="transmembrane region" description="Helical" evidence="1">
    <location>
        <begin position="349"/>
        <end position="369"/>
    </location>
</feature>
<feature type="transmembrane region" description="Helical" evidence="1">
    <location>
        <begin position="35"/>
        <end position="57"/>
    </location>
</feature>
<feature type="transmembrane region" description="Helical" evidence="1">
    <location>
        <begin position="6"/>
        <end position="23"/>
    </location>
</feature>
<feature type="transmembrane region" description="Helical" evidence="1">
    <location>
        <begin position="411"/>
        <end position="430"/>
    </location>
</feature>
<evidence type="ECO:0000256" key="1">
    <source>
        <dbReference type="SAM" id="Phobius"/>
    </source>
</evidence>
<comment type="caution">
    <text evidence="2">The sequence shown here is derived from an EMBL/GenBank/DDBJ whole genome shotgun (WGS) entry which is preliminary data.</text>
</comment>
<feature type="transmembrane region" description="Helical" evidence="1">
    <location>
        <begin position="381"/>
        <end position="405"/>
    </location>
</feature>
<keyword evidence="3" id="KW-1185">Reference proteome</keyword>